<accession>A0ABT2SWB6</accession>
<dbReference type="EMBL" id="JAOQJR010000007">
    <property type="protein sequence ID" value="MCU6738693.1"/>
    <property type="molecule type" value="Genomic_DNA"/>
</dbReference>
<keyword evidence="5" id="KW-0598">Phosphotransferase system</keyword>
<dbReference type="PROSITE" id="PS51100">
    <property type="entry name" value="PTS_EIIB_TYPE_3"/>
    <property type="match status" value="1"/>
</dbReference>
<keyword evidence="10" id="KW-1185">Reference proteome</keyword>
<evidence type="ECO:0000256" key="3">
    <source>
        <dbReference type="ARBA" id="ARBA00022597"/>
    </source>
</evidence>
<feature type="domain" description="PTS EIIB type-3" evidence="8">
    <location>
        <begin position="1"/>
        <end position="92"/>
    </location>
</feature>
<reference evidence="9 10" key="1">
    <citation type="journal article" date="2021" name="ISME Commun">
        <title>Automated analysis of genomic sequences facilitates high-throughput and comprehensive description of bacteria.</title>
        <authorList>
            <person name="Hitch T.C.A."/>
        </authorList>
    </citation>
    <scope>NUCLEOTIDE SEQUENCE [LARGE SCALE GENOMIC DNA]</scope>
    <source>
        <strain evidence="9 10">H4_15</strain>
    </source>
</reference>
<dbReference type="SUPFAM" id="SSF52794">
    <property type="entry name" value="PTS system IIB component-like"/>
    <property type="match status" value="1"/>
</dbReference>
<evidence type="ECO:0000256" key="2">
    <source>
        <dbReference type="ARBA" id="ARBA00022553"/>
    </source>
</evidence>
<evidence type="ECO:0000256" key="5">
    <source>
        <dbReference type="ARBA" id="ARBA00022683"/>
    </source>
</evidence>
<evidence type="ECO:0000313" key="10">
    <source>
        <dbReference type="Proteomes" id="UP001208364"/>
    </source>
</evidence>
<dbReference type="PANTHER" id="PTHR34581">
    <property type="entry name" value="PTS SYSTEM N,N'-DIACETYLCHITOBIOSE-SPECIFIC EIIB COMPONENT"/>
    <property type="match status" value="1"/>
</dbReference>
<keyword evidence="1" id="KW-0813">Transport</keyword>
<keyword evidence="3" id="KW-0762">Sugar transport</keyword>
<dbReference type="InterPro" id="IPR013012">
    <property type="entry name" value="PTS_EIIB_3"/>
</dbReference>
<dbReference type="Pfam" id="PF02302">
    <property type="entry name" value="PTS_IIB"/>
    <property type="match status" value="1"/>
</dbReference>
<dbReference type="InterPro" id="IPR036095">
    <property type="entry name" value="PTS_EIIB-like_sf"/>
</dbReference>
<dbReference type="InterPro" id="IPR051819">
    <property type="entry name" value="PTS_sugar-specific_EIIB"/>
</dbReference>
<dbReference type="RefSeq" id="WP_147580338.1">
    <property type="nucleotide sequence ID" value="NZ_JAOQJR010000007.1"/>
</dbReference>
<dbReference type="Gene3D" id="3.40.50.2300">
    <property type="match status" value="1"/>
</dbReference>
<keyword evidence="2" id="KW-0597">Phosphoprotein</keyword>
<keyword evidence="6" id="KW-0418">Kinase</keyword>
<sequence>MKITLLSKPGFSGNMLVRKIEEVAKSQLMDIEVFLNEHLQEADVVLLTPQRCEDLKEIKKVVKVPVGVISLKDYGLLDGSSIIKYAKQLIQK</sequence>
<comment type="caution">
    <text evidence="9">The sequence shown here is derived from an EMBL/GenBank/DDBJ whole genome shotgun (WGS) entry which is preliminary data.</text>
</comment>
<evidence type="ECO:0000313" key="9">
    <source>
        <dbReference type="EMBL" id="MCU6738693.1"/>
    </source>
</evidence>
<evidence type="ECO:0000256" key="1">
    <source>
        <dbReference type="ARBA" id="ARBA00022448"/>
    </source>
</evidence>
<organism evidence="9 10">
    <name type="scientific">[Clostridium] ammoniilyticum</name>
    <dbReference type="NCBI Taxonomy" id="2981784"/>
    <lineage>
        <taxon>Bacteria</taxon>
        <taxon>Bacillati</taxon>
        <taxon>Bacillota</taxon>
        <taxon>Erysipelotrichia</taxon>
        <taxon>Erysipelotrichales</taxon>
        <taxon>Coprobacillaceae</taxon>
        <taxon>Faecalibacillus</taxon>
    </lineage>
</organism>
<dbReference type="Proteomes" id="UP001208364">
    <property type="component" value="Unassembled WGS sequence"/>
</dbReference>
<evidence type="ECO:0000256" key="4">
    <source>
        <dbReference type="ARBA" id="ARBA00022679"/>
    </source>
</evidence>
<dbReference type="PANTHER" id="PTHR34581:SF2">
    <property type="entry name" value="PTS SYSTEM N,N'-DIACETYLCHITOBIOSE-SPECIFIC EIIB COMPONENT"/>
    <property type="match status" value="1"/>
</dbReference>
<proteinExistence type="predicted"/>
<evidence type="ECO:0000256" key="6">
    <source>
        <dbReference type="ARBA" id="ARBA00022777"/>
    </source>
</evidence>
<gene>
    <name evidence="9" type="ORF">OCV55_08350</name>
</gene>
<dbReference type="InterPro" id="IPR003501">
    <property type="entry name" value="PTS_EIIB_2/3"/>
</dbReference>
<evidence type="ECO:0000259" key="8">
    <source>
        <dbReference type="PROSITE" id="PS51100"/>
    </source>
</evidence>
<keyword evidence="4" id="KW-0808">Transferase</keyword>
<protein>
    <recommendedName>
        <fullName evidence="8">PTS EIIB type-3 domain-containing protein</fullName>
    </recommendedName>
</protein>
<comment type="caution">
    <text evidence="7">Lacks conserved residue(s) required for the propagation of feature annotation.</text>
</comment>
<name>A0ABT2SWB6_9FIRM</name>
<evidence type="ECO:0000256" key="7">
    <source>
        <dbReference type="PROSITE-ProRule" id="PRU00423"/>
    </source>
</evidence>